<keyword evidence="3" id="KW-1185">Reference proteome</keyword>
<organism evidence="2 3">
    <name type="scientific">Actinomadura rubrobrunea</name>
    <dbReference type="NCBI Taxonomy" id="115335"/>
    <lineage>
        <taxon>Bacteria</taxon>
        <taxon>Bacillati</taxon>
        <taxon>Actinomycetota</taxon>
        <taxon>Actinomycetes</taxon>
        <taxon>Streptosporangiales</taxon>
        <taxon>Thermomonosporaceae</taxon>
        <taxon>Actinomadura</taxon>
    </lineage>
</organism>
<dbReference type="PANTHER" id="PTHR40469:SF2">
    <property type="entry name" value="GALACTOSE-BINDING DOMAIN-LIKE SUPERFAMILY PROTEIN"/>
    <property type="match status" value="1"/>
</dbReference>
<dbReference type="RefSeq" id="WP_067917989.1">
    <property type="nucleotide sequence ID" value="NZ_BSRZ01000004.1"/>
</dbReference>
<dbReference type="SUPFAM" id="SSF52317">
    <property type="entry name" value="Class I glutamine amidotransferase-like"/>
    <property type="match status" value="1"/>
</dbReference>
<accession>A0A9W6UVK1</accession>
<dbReference type="Proteomes" id="UP001165124">
    <property type="component" value="Unassembled WGS sequence"/>
</dbReference>
<sequence length="220" mass="24258">MPRVLVFARTAGYRHDSIPVGTETVRELGAAHGFTVDVTDDLVLFAPDILARYRALVFLSTTGQLFEDAHRRALESYVRGGGGFAGVHAAADAEYDWPFYGELVGARFARHPQIQPATLLVTDHDHPATAHLGRTWVRVDEWYDFASPPSPRVRVLLTVDESSYEGGRMGDPHPLAWCHDIDGGRCFYTALGHTAEAFAEPEFRAHLLGGIRYAARLADA</sequence>
<evidence type="ECO:0000259" key="1">
    <source>
        <dbReference type="Pfam" id="PF06283"/>
    </source>
</evidence>
<name>A0A9W6UVK1_9ACTN</name>
<comment type="caution">
    <text evidence="2">The sequence shown here is derived from an EMBL/GenBank/DDBJ whole genome shotgun (WGS) entry which is preliminary data.</text>
</comment>
<dbReference type="InterPro" id="IPR029062">
    <property type="entry name" value="Class_I_gatase-like"/>
</dbReference>
<evidence type="ECO:0000313" key="3">
    <source>
        <dbReference type="Proteomes" id="UP001165124"/>
    </source>
</evidence>
<dbReference type="Pfam" id="PF06283">
    <property type="entry name" value="ThuA"/>
    <property type="match status" value="1"/>
</dbReference>
<dbReference type="Gene3D" id="3.40.50.880">
    <property type="match status" value="1"/>
</dbReference>
<protein>
    <submittedName>
        <fullName evidence="2">Crp/Fnr family transcriptional regulator</fullName>
    </submittedName>
</protein>
<gene>
    <name evidence="2" type="ORF">Arub01_22820</name>
</gene>
<reference evidence="2" key="1">
    <citation type="submission" date="2023-02" db="EMBL/GenBank/DDBJ databases">
        <title>Actinomadura rubrobrunea NBRC 14622.</title>
        <authorList>
            <person name="Ichikawa N."/>
            <person name="Sato H."/>
            <person name="Tonouchi N."/>
        </authorList>
    </citation>
    <scope>NUCLEOTIDE SEQUENCE</scope>
    <source>
        <strain evidence="2">NBRC 14622</strain>
    </source>
</reference>
<dbReference type="PANTHER" id="PTHR40469">
    <property type="entry name" value="SECRETED GLYCOSYL HYDROLASE"/>
    <property type="match status" value="1"/>
</dbReference>
<dbReference type="EMBL" id="BSRZ01000004">
    <property type="protein sequence ID" value="GLW64038.1"/>
    <property type="molecule type" value="Genomic_DNA"/>
</dbReference>
<proteinExistence type="predicted"/>
<feature type="domain" description="ThuA-like" evidence="1">
    <location>
        <begin position="3"/>
        <end position="214"/>
    </location>
</feature>
<dbReference type="AlphaFoldDB" id="A0A9W6UVK1"/>
<evidence type="ECO:0000313" key="2">
    <source>
        <dbReference type="EMBL" id="GLW64038.1"/>
    </source>
</evidence>
<dbReference type="InterPro" id="IPR029010">
    <property type="entry name" value="ThuA-like"/>
</dbReference>